<reference evidence="1" key="1">
    <citation type="submission" date="2023-04" db="EMBL/GenBank/DDBJ databases">
        <title>A chromosome-level genome assembly of the parasitoid wasp Eretmocerus hayati.</title>
        <authorList>
            <person name="Zhong Y."/>
            <person name="Liu S."/>
            <person name="Liu Y."/>
        </authorList>
    </citation>
    <scope>NUCLEOTIDE SEQUENCE</scope>
    <source>
        <strain evidence="1">ZJU_SS_LIU_2023</strain>
    </source>
</reference>
<sequence length="412" mass="44179">MNGSPDVLAAPLVFLCSSEYGTHITLSCHQDTSAKTSVFKMMALLKNHLFVHAAFLFVILSQHLSSANVSPVVVVTWDYPNATQKAWETIYSEKRSALDAIEEGCTLCERMQCRGTVGYGGQPDENGETTLDALIMDGVTMDIGAVGGIRLVKDAISVARKVMEKTRHSLLGGELAADFAVQMGFKKESLQTEKSLDMWKKWKDNSCQPNFWEEVTPNPRTTCGPYSPGSTSTNPSKRSTIPSNSNDLYGSSDVEDNHDTIGVIALDTQARLAAGVSTNGQNHKIPGRIGDSAVSGAGAYADNEVGAAAATGDGDIIMRFLPSFLSVELMRLGVSPMAATETAVRRMIKHYPNFQGAVIALNKAGEFGAACHGLTGRFNNSFPYYVGRSQPPSSPDAAPVQALFKPCIEIGN</sequence>
<organism evidence="1 2">
    <name type="scientific">Eretmocerus hayati</name>
    <dbReference type="NCBI Taxonomy" id="131215"/>
    <lineage>
        <taxon>Eukaryota</taxon>
        <taxon>Metazoa</taxon>
        <taxon>Ecdysozoa</taxon>
        <taxon>Arthropoda</taxon>
        <taxon>Hexapoda</taxon>
        <taxon>Insecta</taxon>
        <taxon>Pterygota</taxon>
        <taxon>Neoptera</taxon>
        <taxon>Endopterygota</taxon>
        <taxon>Hymenoptera</taxon>
        <taxon>Apocrita</taxon>
        <taxon>Proctotrupomorpha</taxon>
        <taxon>Chalcidoidea</taxon>
        <taxon>Aphelinidae</taxon>
        <taxon>Aphelininae</taxon>
        <taxon>Eretmocerus</taxon>
    </lineage>
</organism>
<keyword evidence="2" id="KW-1185">Reference proteome</keyword>
<gene>
    <name evidence="1" type="ORF">QAD02_024086</name>
</gene>
<comment type="caution">
    <text evidence="1">The sequence shown here is derived from an EMBL/GenBank/DDBJ whole genome shotgun (WGS) entry which is preliminary data.</text>
</comment>
<evidence type="ECO:0000313" key="1">
    <source>
        <dbReference type="EMBL" id="KAJ8688291.1"/>
    </source>
</evidence>
<proteinExistence type="predicted"/>
<name>A0ACC2PZD9_9HYME</name>
<dbReference type="Proteomes" id="UP001239111">
    <property type="component" value="Chromosome 1"/>
</dbReference>
<accession>A0ACC2PZD9</accession>
<protein>
    <submittedName>
        <fullName evidence="1">Uncharacterized protein</fullName>
    </submittedName>
</protein>
<evidence type="ECO:0000313" key="2">
    <source>
        <dbReference type="Proteomes" id="UP001239111"/>
    </source>
</evidence>
<dbReference type="EMBL" id="CM056741">
    <property type="protein sequence ID" value="KAJ8688291.1"/>
    <property type="molecule type" value="Genomic_DNA"/>
</dbReference>